<name>A4G3K3_HERAR</name>
<protein>
    <submittedName>
        <fullName evidence="1">Uncharacterized protein</fullName>
    </submittedName>
</protein>
<dbReference type="eggNOG" id="ENOG5032AI5">
    <property type="taxonomic scope" value="Bacteria"/>
</dbReference>
<organism evidence="1 2">
    <name type="scientific">Herminiimonas arsenicoxydans</name>
    <dbReference type="NCBI Taxonomy" id="204773"/>
    <lineage>
        <taxon>Bacteria</taxon>
        <taxon>Pseudomonadati</taxon>
        <taxon>Pseudomonadota</taxon>
        <taxon>Betaproteobacteria</taxon>
        <taxon>Burkholderiales</taxon>
        <taxon>Oxalobacteraceae</taxon>
        <taxon>Herminiimonas</taxon>
    </lineage>
</organism>
<dbReference type="KEGG" id="har:HEAR0906"/>
<sequence length="139" mass="15953">MSILQTTLQDASTLFKSRVTVEWPAYVKACHEIAKKKSDPVEMALRQKRNQALQYLCNKTPVTGPAYSLTEPRIFTPQFVSELSVTNSRWRAKRNPWVASMLKDMRDKSVWPLAADRKNVRTLEPHNVVHWPSTVSESV</sequence>
<keyword evidence="2" id="KW-1185">Reference proteome</keyword>
<dbReference type="AlphaFoldDB" id="A4G3K3"/>
<proteinExistence type="predicted"/>
<dbReference type="OrthoDB" id="8775182at2"/>
<evidence type="ECO:0000313" key="1">
    <source>
        <dbReference type="EMBL" id="CAL61090.1"/>
    </source>
</evidence>
<dbReference type="Proteomes" id="UP000006697">
    <property type="component" value="Chromosome"/>
</dbReference>
<gene>
    <name evidence="1" type="ordered locus">HEAR0906</name>
</gene>
<dbReference type="HOGENOM" id="CLU_1842367_0_0_4"/>
<accession>A4G3K3</accession>
<dbReference type="EMBL" id="CU207211">
    <property type="protein sequence ID" value="CAL61090.1"/>
    <property type="molecule type" value="Genomic_DNA"/>
</dbReference>
<evidence type="ECO:0000313" key="2">
    <source>
        <dbReference type="Proteomes" id="UP000006697"/>
    </source>
</evidence>
<reference evidence="1 2" key="1">
    <citation type="journal article" date="2007" name="PLoS Genet.">
        <title>A tale of two oxidation states: bacterial colonization of arsenic-rich environments.</title>
        <authorList>
            <person name="Muller D."/>
            <person name="Medigue C."/>
            <person name="Koechler S."/>
            <person name="Barbe V."/>
            <person name="Barakat M."/>
            <person name="Talla E."/>
            <person name="Bonnefoy V."/>
            <person name="Krin E."/>
            <person name="Arsene-Ploetze F."/>
            <person name="Carapito C."/>
            <person name="Chandler M."/>
            <person name="Cournoyer B."/>
            <person name="Cruveiller S."/>
            <person name="Dossat C."/>
            <person name="Duval S."/>
            <person name="Heymann M."/>
            <person name="Leize E."/>
            <person name="Lieutaud A."/>
            <person name="Lievremont D."/>
            <person name="Makita Y."/>
            <person name="Mangenot S."/>
            <person name="Nitschke W."/>
            <person name="Ortet P."/>
            <person name="Perdrial N."/>
            <person name="Schoepp B."/>
            <person name="Siguier N."/>
            <person name="Simeonova D.D."/>
            <person name="Rouy Z."/>
            <person name="Segurens B."/>
            <person name="Turlin E."/>
            <person name="Vallenet D."/>
            <person name="Van Dorsselaer A."/>
            <person name="Weiss S."/>
            <person name="Weissenbach J."/>
            <person name="Lett M.C."/>
            <person name="Danchin A."/>
            <person name="Bertin P.N."/>
        </authorList>
    </citation>
    <scope>NUCLEOTIDE SEQUENCE [LARGE SCALE GENOMIC DNA]</scope>
    <source>
        <strain evidence="2">ULPAs1</strain>
    </source>
</reference>